<dbReference type="Proteomes" id="UP001186974">
    <property type="component" value="Unassembled WGS sequence"/>
</dbReference>
<protein>
    <submittedName>
        <fullName evidence="1">Uncharacterized protein</fullName>
    </submittedName>
</protein>
<comment type="caution">
    <text evidence="1">The sequence shown here is derived from an EMBL/GenBank/DDBJ whole genome shotgun (WGS) entry which is preliminary data.</text>
</comment>
<evidence type="ECO:0000313" key="2">
    <source>
        <dbReference type="Proteomes" id="UP001186974"/>
    </source>
</evidence>
<organism evidence="1 2">
    <name type="scientific">Coniosporium uncinatum</name>
    <dbReference type="NCBI Taxonomy" id="93489"/>
    <lineage>
        <taxon>Eukaryota</taxon>
        <taxon>Fungi</taxon>
        <taxon>Dikarya</taxon>
        <taxon>Ascomycota</taxon>
        <taxon>Pezizomycotina</taxon>
        <taxon>Dothideomycetes</taxon>
        <taxon>Dothideomycetes incertae sedis</taxon>
        <taxon>Coniosporium</taxon>
    </lineage>
</organism>
<reference evidence="1" key="1">
    <citation type="submission" date="2024-09" db="EMBL/GenBank/DDBJ databases">
        <title>Black Yeasts Isolated from many extreme environments.</title>
        <authorList>
            <person name="Coleine C."/>
            <person name="Stajich J.E."/>
            <person name="Selbmann L."/>
        </authorList>
    </citation>
    <scope>NUCLEOTIDE SEQUENCE</scope>
    <source>
        <strain evidence="1">CCFEE 5737</strain>
    </source>
</reference>
<proteinExistence type="predicted"/>
<gene>
    <name evidence="1" type="ORF">LTS18_003873</name>
</gene>
<dbReference type="EMBL" id="JAWDJW010000091">
    <property type="protein sequence ID" value="KAK3081691.1"/>
    <property type="molecule type" value="Genomic_DNA"/>
</dbReference>
<evidence type="ECO:0000313" key="1">
    <source>
        <dbReference type="EMBL" id="KAK3081691.1"/>
    </source>
</evidence>
<name>A0ACC3DYM1_9PEZI</name>
<sequence length="221" mass="23826">MSDTTQNKKRKRDEASSATGTVPSSRKTAAPKPSTAPTSSHLAAIPPQQTEASQQGPRPLQTARQTKAGLAKMLAARQIDPSLPGPVVVARPSKAKRPSTIKAEDDSSGTKGKVKTEEASKLEKITDEGAKNGRAKKEPKVKAEKKGRVKRESSNKPENDSYAVARSAAPAYDQDMGQITGIYNIEGLVIKSEWSRPSSLRLALCRDASNYRVWASFDWGP</sequence>
<accession>A0ACC3DYM1</accession>
<keyword evidence="2" id="KW-1185">Reference proteome</keyword>